<dbReference type="EMBL" id="CAJNOQ010016203">
    <property type="protein sequence ID" value="CAF1376820.1"/>
    <property type="molecule type" value="Genomic_DNA"/>
</dbReference>
<dbReference type="OrthoDB" id="10060499at2759"/>
<reference evidence="2" key="1">
    <citation type="submission" date="2021-02" db="EMBL/GenBank/DDBJ databases">
        <authorList>
            <person name="Nowell W R."/>
        </authorList>
    </citation>
    <scope>NUCLEOTIDE SEQUENCE</scope>
</reference>
<name>A0A815JAK2_9BILA</name>
<accession>A0A815JAK2</accession>
<dbReference type="Proteomes" id="UP000682733">
    <property type="component" value="Unassembled WGS sequence"/>
</dbReference>
<protein>
    <submittedName>
        <fullName evidence="2">Uncharacterized protein</fullName>
    </submittedName>
</protein>
<gene>
    <name evidence="2" type="ORF">GPM918_LOCUS32129</name>
    <name evidence="1" type="ORF">OVA965_LOCUS13877</name>
    <name evidence="4" type="ORF">SRO942_LOCUS32790</name>
    <name evidence="3" type="ORF">TMI583_LOCUS13880</name>
</gene>
<evidence type="ECO:0000313" key="3">
    <source>
        <dbReference type="EMBL" id="CAF3757230.1"/>
    </source>
</evidence>
<organism evidence="2 5">
    <name type="scientific">Didymodactylos carnosus</name>
    <dbReference type="NCBI Taxonomy" id="1234261"/>
    <lineage>
        <taxon>Eukaryota</taxon>
        <taxon>Metazoa</taxon>
        <taxon>Spiralia</taxon>
        <taxon>Gnathifera</taxon>
        <taxon>Rotifera</taxon>
        <taxon>Eurotatoria</taxon>
        <taxon>Bdelloidea</taxon>
        <taxon>Philodinida</taxon>
        <taxon>Philodinidae</taxon>
        <taxon>Didymodactylos</taxon>
    </lineage>
</organism>
<dbReference type="InterPro" id="IPR012340">
    <property type="entry name" value="NA-bd_OB-fold"/>
</dbReference>
<dbReference type="EMBL" id="CAJNOK010005880">
    <property type="protein sequence ID" value="CAF0986957.1"/>
    <property type="molecule type" value="Genomic_DNA"/>
</dbReference>
<proteinExistence type="predicted"/>
<dbReference type="SUPFAM" id="SSF50249">
    <property type="entry name" value="Nucleic acid-binding proteins"/>
    <property type="match status" value="1"/>
</dbReference>
<dbReference type="Proteomes" id="UP000663829">
    <property type="component" value="Unassembled WGS sequence"/>
</dbReference>
<dbReference type="EMBL" id="CAJOBA010005887">
    <property type="protein sequence ID" value="CAF3757230.1"/>
    <property type="molecule type" value="Genomic_DNA"/>
</dbReference>
<dbReference type="InterPro" id="IPR042487">
    <property type="entry name" value="RuvBL1/2_DNA/RNA_bd_dom"/>
</dbReference>
<comment type="caution">
    <text evidence="2">The sequence shown here is derived from an EMBL/GenBank/DDBJ whole genome shotgun (WGS) entry which is preliminary data.</text>
</comment>
<evidence type="ECO:0000313" key="1">
    <source>
        <dbReference type="EMBL" id="CAF0986957.1"/>
    </source>
</evidence>
<evidence type="ECO:0000313" key="4">
    <source>
        <dbReference type="EMBL" id="CAF4267615.1"/>
    </source>
</evidence>
<dbReference type="Gene3D" id="2.40.50.360">
    <property type="entry name" value="RuvB-like helicase, domain II"/>
    <property type="match status" value="1"/>
</dbReference>
<dbReference type="EMBL" id="CAJOBC010078794">
    <property type="protein sequence ID" value="CAF4267615.1"/>
    <property type="molecule type" value="Genomic_DNA"/>
</dbReference>
<evidence type="ECO:0000313" key="2">
    <source>
        <dbReference type="EMBL" id="CAF1376820.1"/>
    </source>
</evidence>
<keyword evidence="5" id="KW-1185">Reference proteome</keyword>
<dbReference type="AlphaFoldDB" id="A0A815JAK2"/>
<evidence type="ECO:0000313" key="5">
    <source>
        <dbReference type="Proteomes" id="UP000663829"/>
    </source>
</evidence>
<dbReference type="Proteomes" id="UP000681722">
    <property type="component" value="Unassembled WGS sequence"/>
</dbReference>
<sequence length="94" mass="10197">MHNPRGPGLTLLGRCISQALGSDISFTAMSEDQSAFEASKCIVADETKVFEIQIDRPATGMGAKIGKLTLTTTEMETVYDLGQKMIEALTKEKE</sequence>
<dbReference type="Proteomes" id="UP000677228">
    <property type="component" value="Unassembled WGS sequence"/>
</dbReference>